<keyword evidence="2" id="KW-1185">Reference proteome</keyword>
<dbReference type="Proteomes" id="UP000277204">
    <property type="component" value="Unassembled WGS sequence"/>
</dbReference>
<name>A0A183N5F7_9TREM</name>
<evidence type="ECO:0000313" key="1">
    <source>
        <dbReference type="EMBL" id="VDP47625.1"/>
    </source>
</evidence>
<organism evidence="1 2">
    <name type="scientific">Schistosoma margrebowiei</name>
    <dbReference type="NCBI Taxonomy" id="48269"/>
    <lineage>
        <taxon>Eukaryota</taxon>
        <taxon>Metazoa</taxon>
        <taxon>Spiralia</taxon>
        <taxon>Lophotrochozoa</taxon>
        <taxon>Platyhelminthes</taxon>
        <taxon>Trematoda</taxon>
        <taxon>Digenea</taxon>
        <taxon>Strigeidida</taxon>
        <taxon>Schistosomatoidea</taxon>
        <taxon>Schistosomatidae</taxon>
        <taxon>Schistosoma</taxon>
    </lineage>
</organism>
<proteinExistence type="predicted"/>
<gene>
    <name evidence="1" type="ORF">SMRZ_LOCUS23532</name>
</gene>
<protein>
    <submittedName>
        <fullName evidence="1">Uncharacterized protein</fullName>
    </submittedName>
</protein>
<accession>A0A183N5F7</accession>
<dbReference type="AlphaFoldDB" id="A0A183N5F7"/>
<evidence type="ECO:0000313" key="2">
    <source>
        <dbReference type="Proteomes" id="UP000277204"/>
    </source>
</evidence>
<reference evidence="1 2" key="1">
    <citation type="submission" date="2018-11" db="EMBL/GenBank/DDBJ databases">
        <authorList>
            <consortium name="Pathogen Informatics"/>
        </authorList>
    </citation>
    <scope>NUCLEOTIDE SEQUENCE [LARGE SCALE GENOMIC DNA]</scope>
    <source>
        <strain evidence="1 2">Zambia</strain>
    </source>
</reference>
<sequence>MNSFTKLAYSRHLLTSFLTTFSSIYFCFTASEIPSHTSETIAVDTASEIPSHTSEPIAVDTDQNMLNSPLFENVDRIYSAFMMSSSSAGTISFNRSSLRGDDVFISWFKSSCFDKDLASDSTSERMSVSCLKTVFDSLLILSILFDLDVELIIKLETESSSIRCGVRPIQTLSASKGVAEHGE</sequence>
<dbReference type="EMBL" id="UZAI01019777">
    <property type="protein sequence ID" value="VDP47625.1"/>
    <property type="molecule type" value="Genomic_DNA"/>
</dbReference>